<sequence length="585" mass="65503">MDTLDEKKVIDIEASKCPIDSVTVFLDRAEITRTIDVQSSTGTHEVRINGLPNSIVEESIRITGTGEATVLEVSFDWLPKKIISKEGIEAEIEGINKEITDLRREASVLQGERSIVERLSNKIVKGSTEKREDEKAQDLMTPAALQGMTNFLNFYDRNMDRLDTALLESESKVVEVLEAPSKVLQIKEKTDKISELRSQLNQNQPTDNHKRRRVLLSFLTKEEKPIQFHLTYHINGASWSPKYDIRINSATTQAPASLNLTCMGVIEQTTGEDWKEVQLSLSTAAPASSAVAPELTTRTIRYYVPVRYPRRNRAVSTADMCMKESVSVLEDKKATKSKKSMSRRAEKEEECDESEEDAEPEMEVQTATARSNTMSTTFDIPRRSTIDSDGKSHKVTIFILNVSPQLEYIVMPRADPRVFLQATMENTSQHTLLAGSASVFLDNNFIGTSQLSLKRDNSKYAFSLGVDNDIRVKYEAVKTTSSQSGVIRKTREVTVEHKTILSNTKKIPVTLVLHDQLPLSQEGGIKVKLIEPEDLEEANAVLSEHTNIIHWKVQVPAGGSVTVPMKFTVEHPAEKTIEGLDEIDQ</sequence>
<evidence type="ECO:0000259" key="4">
    <source>
        <dbReference type="Pfam" id="PF13600"/>
    </source>
</evidence>
<gene>
    <name evidence="5" type="ORF">PROFUN_08508</name>
</gene>
<feature type="compositionally biased region" description="Acidic residues" evidence="2">
    <location>
        <begin position="348"/>
        <end position="362"/>
    </location>
</feature>
<dbReference type="Pfam" id="PF13600">
    <property type="entry name" value="DUF4140"/>
    <property type="match status" value="1"/>
</dbReference>
<dbReference type="OrthoDB" id="10068793at2759"/>
<dbReference type="EMBL" id="MDYQ01000070">
    <property type="protein sequence ID" value="PRP84046.1"/>
    <property type="molecule type" value="Genomic_DNA"/>
</dbReference>
<feature type="region of interest" description="Disordered" evidence="2">
    <location>
        <begin position="332"/>
        <end position="371"/>
    </location>
</feature>
<dbReference type="InterPro" id="IPR025554">
    <property type="entry name" value="DUF4140"/>
</dbReference>
<evidence type="ECO:0000259" key="3">
    <source>
        <dbReference type="Pfam" id="PF13598"/>
    </source>
</evidence>
<reference evidence="5 6" key="1">
    <citation type="journal article" date="2018" name="Genome Biol. Evol.">
        <title>Multiple Roots of Fruiting Body Formation in Amoebozoa.</title>
        <authorList>
            <person name="Hillmann F."/>
            <person name="Forbes G."/>
            <person name="Novohradska S."/>
            <person name="Ferling I."/>
            <person name="Riege K."/>
            <person name="Groth M."/>
            <person name="Westermann M."/>
            <person name="Marz M."/>
            <person name="Spaller T."/>
            <person name="Winckler T."/>
            <person name="Schaap P."/>
            <person name="Glockner G."/>
        </authorList>
    </citation>
    <scope>NUCLEOTIDE SEQUENCE [LARGE SCALE GENOMIC DNA]</scope>
    <source>
        <strain evidence="5 6">Jena</strain>
    </source>
</reference>
<evidence type="ECO:0000313" key="6">
    <source>
        <dbReference type="Proteomes" id="UP000241769"/>
    </source>
</evidence>
<accession>A0A2P6NJB4</accession>
<evidence type="ECO:0000313" key="5">
    <source>
        <dbReference type="EMBL" id="PRP84046.1"/>
    </source>
</evidence>
<dbReference type="PANTHER" id="PTHR31005">
    <property type="entry name" value="DUF4139 DOMAIN-CONTAINING PROTEIN"/>
    <property type="match status" value="1"/>
</dbReference>
<dbReference type="STRING" id="1890364.A0A2P6NJB4"/>
<feature type="coiled-coil region" evidence="1">
    <location>
        <begin position="85"/>
        <end position="112"/>
    </location>
</feature>
<feature type="domain" description="DUF4139" evidence="3">
    <location>
        <begin position="229"/>
        <end position="572"/>
    </location>
</feature>
<evidence type="ECO:0000256" key="2">
    <source>
        <dbReference type="SAM" id="MobiDB-lite"/>
    </source>
</evidence>
<dbReference type="Pfam" id="PF13598">
    <property type="entry name" value="DUF4139"/>
    <property type="match status" value="1"/>
</dbReference>
<keyword evidence="6" id="KW-1185">Reference proteome</keyword>
<comment type="caution">
    <text evidence="5">The sequence shown here is derived from an EMBL/GenBank/DDBJ whole genome shotgun (WGS) entry which is preliminary data.</text>
</comment>
<evidence type="ECO:0008006" key="7">
    <source>
        <dbReference type="Google" id="ProtNLM"/>
    </source>
</evidence>
<dbReference type="InParanoid" id="A0A2P6NJB4"/>
<dbReference type="PANTHER" id="PTHR31005:SF8">
    <property type="entry name" value="DUF4139 DOMAIN-CONTAINING PROTEIN"/>
    <property type="match status" value="1"/>
</dbReference>
<dbReference type="InterPro" id="IPR037291">
    <property type="entry name" value="DUF4139"/>
</dbReference>
<evidence type="ECO:0000256" key="1">
    <source>
        <dbReference type="SAM" id="Coils"/>
    </source>
</evidence>
<feature type="domain" description="DUF4140" evidence="4">
    <location>
        <begin position="22"/>
        <end position="117"/>
    </location>
</feature>
<name>A0A2P6NJB4_9EUKA</name>
<dbReference type="AlphaFoldDB" id="A0A2P6NJB4"/>
<keyword evidence="1" id="KW-0175">Coiled coil</keyword>
<protein>
    <recommendedName>
        <fullName evidence="7">Mucoidy inhibitor A</fullName>
    </recommendedName>
</protein>
<dbReference type="NCBIfam" id="TIGR02231">
    <property type="entry name" value="mucoidy inhibitor MuiA family protein"/>
    <property type="match status" value="1"/>
</dbReference>
<dbReference type="InterPro" id="IPR011935">
    <property type="entry name" value="CHP02231"/>
</dbReference>
<organism evidence="5 6">
    <name type="scientific">Planoprotostelium fungivorum</name>
    <dbReference type="NCBI Taxonomy" id="1890364"/>
    <lineage>
        <taxon>Eukaryota</taxon>
        <taxon>Amoebozoa</taxon>
        <taxon>Evosea</taxon>
        <taxon>Variosea</taxon>
        <taxon>Cavosteliida</taxon>
        <taxon>Cavosteliaceae</taxon>
        <taxon>Planoprotostelium</taxon>
    </lineage>
</organism>
<proteinExistence type="predicted"/>
<dbReference type="Proteomes" id="UP000241769">
    <property type="component" value="Unassembled WGS sequence"/>
</dbReference>